<feature type="compositionally biased region" description="Basic and acidic residues" evidence="1">
    <location>
        <begin position="54"/>
        <end position="84"/>
    </location>
</feature>
<name>A0AAE0ZUX0_9GAST</name>
<proteinExistence type="predicted"/>
<keyword evidence="3" id="KW-1185">Reference proteome</keyword>
<dbReference type="Proteomes" id="UP001283361">
    <property type="component" value="Unassembled WGS sequence"/>
</dbReference>
<comment type="caution">
    <text evidence="2">The sequence shown here is derived from an EMBL/GenBank/DDBJ whole genome shotgun (WGS) entry which is preliminary data.</text>
</comment>
<evidence type="ECO:0000313" key="2">
    <source>
        <dbReference type="EMBL" id="KAK3775984.1"/>
    </source>
</evidence>
<evidence type="ECO:0000313" key="3">
    <source>
        <dbReference type="Proteomes" id="UP001283361"/>
    </source>
</evidence>
<sequence length="84" mass="9570">MLPSVRHAILNTFIFPSENPGEILPLQALSDLRAKHFTNFNRNSTILSGGPARQESRRQAREGRTSNDRHHQGEEPEELCYRDG</sequence>
<protein>
    <submittedName>
        <fullName evidence="2">Uncharacterized protein</fullName>
    </submittedName>
</protein>
<accession>A0AAE0ZUX0</accession>
<feature type="region of interest" description="Disordered" evidence="1">
    <location>
        <begin position="42"/>
        <end position="84"/>
    </location>
</feature>
<evidence type="ECO:0000256" key="1">
    <source>
        <dbReference type="SAM" id="MobiDB-lite"/>
    </source>
</evidence>
<gene>
    <name evidence="2" type="ORF">RRG08_043669</name>
</gene>
<dbReference type="AlphaFoldDB" id="A0AAE0ZUX0"/>
<organism evidence="2 3">
    <name type="scientific">Elysia crispata</name>
    <name type="common">lettuce slug</name>
    <dbReference type="NCBI Taxonomy" id="231223"/>
    <lineage>
        <taxon>Eukaryota</taxon>
        <taxon>Metazoa</taxon>
        <taxon>Spiralia</taxon>
        <taxon>Lophotrochozoa</taxon>
        <taxon>Mollusca</taxon>
        <taxon>Gastropoda</taxon>
        <taxon>Heterobranchia</taxon>
        <taxon>Euthyneura</taxon>
        <taxon>Panpulmonata</taxon>
        <taxon>Sacoglossa</taxon>
        <taxon>Placobranchoidea</taxon>
        <taxon>Plakobranchidae</taxon>
        <taxon>Elysia</taxon>
    </lineage>
</organism>
<reference evidence="2" key="1">
    <citation type="journal article" date="2023" name="G3 (Bethesda)">
        <title>A reference genome for the long-term kleptoplast-retaining sea slug Elysia crispata morphotype clarki.</title>
        <authorList>
            <person name="Eastman K.E."/>
            <person name="Pendleton A.L."/>
            <person name="Shaikh M.A."/>
            <person name="Suttiyut T."/>
            <person name="Ogas R."/>
            <person name="Tomko P."/>
            <person name="Gavelis G."/>
            <person name="Widhalm J.R."/>
            <person name="Wisecaver J.H."/>
        </authorList>
    </citation>
    <scope>NUCLEOTIDE SEQUENCE</scope>
    <source>
        <strain evidence="2">ECLA1</strain>
    </source>
</reference>
<dbReference type="EMBL" id="JAWDGP010003253">
    <property type="protein sequence ID" value="KAK3775984.1"/>
    <property type="molecule type" value="Genomic_DNA"/>
</dbReference>